<dbReference type="InterPro" id="IPR050131">
    <property type="entry name" value="Peptidase_S8_subtilisin-like"/>
</dbReference>
<proteinExistence type="inferred from homology"/>
<keyword evidence="2 5" id="KW-0645">Protease</keyword>
<dbReference type="PANTHER" id="PTHR43806:SF11">
    <property type="entry name" value="CEREVISIN-RELATED"/>
    <property type="match status" value="1"/>
</dbReference>
<dbReference type="Pfam" id="PF05922">
    <property type="entry name" value="Inhibitor_I9"/>
    <property type="match status" value="1"/>
</dbReference>
<evidence type="ECO:0000256" key="1">
    <source>
        <dbReference type="ARBA" id="ARBA00011073"/>
    </source>
</evidence>
<evidence type="ECO:0000256" key="6">
    <source>
        <dbReference type="SAM" id="SignalP"/>
    </source>
</evidence>
<gene>
    <name evidence="9" type="ORF">ACFQ4H_03780</name>
</gene>
<keyword evidence="4 5" id="KW-0720">Serine protease</keyword>
<feature type="active site" description="Charge relay system" evidence="5">
    <location>
        <position position="355"/>
    </location>
</feature>
<dbReference type="EC" id="3.4.-.-" evidence="9"/>
<keyword evidence="10" id="KW-1185">Reference proteome</keyword>
<dbReference type="Gene3D" id="3.40.50.200">
    <property type="entry name" value="Peptidase S8/S53 domain"/>
    <property type="match status" value="1"/>
</dbReference>
<dbReference type="CDD" id="cd04077">
    <property type="entry name" value="Peptidases_S8_PCSK9_ProteinaseK_like"/>
    <property type="match status" value="1"/>
</dbReference>
<protein>
    <submittedName>
        <fullName evidence="9">S8 family peptidase</fullName>
        <ecNumber evidence="9">3.4.-.-</ecNumber>
    </submittedName>
</protein>
<keyword evidence="6" id="KW-0732">Signal</keyword>
<reference evidence="10" key="1">
    <citation type="journal article" date="2019" name="Int. J. Syst. Evol. Microbiol.">
        <title>The Global Catalogue of Microorganisms (GCM) 10K type strain sequencing project: providing services to taxonomists for standard genome sequencing and annotation.</title>
        <authorList>
            <consortium name="The Broad Institute Genomics Platform"/>
            <consortium name="The Broad Institute Genome Sequencing Center for Infectious Disease"/>
            <person name="Wu L."/>
            <person name="Ma J."/>
        </authorList>
    </citation>
    <scope>NUCLEOTIDE SEQUENCE [LARGE SCALE GENOMIC DNA]</scope>
    <source>
        <strain evidence="10">JCM 31037</strain>
    </source>
</reference>
<dbReference type="InterPro" id="IPR015500">
    <property type="entry name" value="Peptidase_S8_subtilisin-rel"/>
</dbReference>
<dbReference type="GO" id="GO:0016787">
    <property type="term" value="F:hydrolase activity"/>
    <property type="evidence" value="ECO:0007669"/>
    <property type="project" value="UniProtKB-KW"/>
</dbReference>
<evidence type="ECO:0000313" key="9">
    <source>
        <dbReference type="EMBL" id="MFD1320206.1"/>
    </source>
</evidence>
<feature type="active site" description="Charge relay system" evidence="5">
    <location>
        <position position="168"/>
    </location>
</feature>
<sequence length="411" mass="41895">MTLPHAHRRRLGGFLVATVTAAAATMIAAPATSAVGSHEIRHAGSATAIPDSYIVVLKDSAVGGRAGTRHATVSTLASRLAERYGATLDRVYGDALNGFQAHLAEPAARRLAADPAVAYVEQDHTVQLTTTQFNAPWNLDRIDQASPPLTTTYDYTSQGTGVKAYIIDSGVQIGHQDFGGQAIYGYDAVDGLPPANDCNGHGTHAAGVTGGSLYGVAKNVVLVAVKVYDCLVPGNLAMILDGINWVTADHLSGQPAVANLGVQTGYSAALNAAVTNSIADGVTYTVAAGNSNGNACNHSPASVPNAITVGATTSNDARASYSNYGTCLDIFAPGSGVISAWHTSNSATATLSGTSQAAPHLAGAAARVLSNNPTWTPAQVASYLTSTATIGVVTNPGVGSPNRLLYLSPTT</sequence>
<evidence type="ECO:0000259" key="7">
    <source>
        <dbReference type="Pfam" id="PF00082"/>
    </source>
</evidence>
<dbReference type="Proteomes" id="UP001597260">
    <property type="component" value="Unassembled WGS sequence"/>
</dbReference>
<comment type="similarity">
    <text evidence="1 5">Belongs to the peptidase S8 family.</text>
</comment>
<dbReference type="PRINTS" id="PR00723">
    <property type="entry name" value="SUBTILISIN"/>
</dbReference>
<dbReference type="RefSeq" id="WP_377566955.1">
    <property type="nucleotide sequence ID" value="NZ_JBHTMP010000003.1"/>
</dbReference>
<evidence type="ECO:0000313" key="10">
    <source>
        <dbReference type="Proteomes" id="UP001597260"/>
    </source>
</evidence>
<dbReference type="SUPFAM" id="SSF54897">
    <property type="entry name" value="Protease propeptides/inhibitors"/>
    <property type="match status" value="1"/>
</dbReference>
<evidence type="ECO:0000256" key="2">
    <source>
        <dbReference type="ARBA" id="ARBA00022670"/>
    </source>
</evidence>
<evidence type="ECO:0000256" key="5">
    <source>
        <dbReference type="PROSITE-ProRule" id="PRU01240"/>
    </source>
</evidence>
<dbReference type="InterPro" id="IPR036852">
    <property type="entry name" value="Peptidase_S8/S53_dom_sf"/>
</dbReference>
<name>A0ABW3Y743_9ACTN</name>
<dbReference type="InterPro" id="IPR037045">
    <property type="entry name" value="S8pro/Inhibitor_I9_sf"/>
</dbReference>
<feature type="signal peptide" evidence="6">
    <location>
        <begin position="1"/>
        <end position="28"/>
    </location>
</feature>
<feature type="domain" description="Inhibitor I9" evidence="8">
    <location>
        <begin position="52"/>
        <end position="128"/>
    </location>
</feature>
<evidence type="ECO:0000256" key="4">
    <source>
        <dbReference type="ARBA" id="ARBA00022825"/>
    </source>
</evidence>
<dbReference type="PROSITE" id="PS51892">
    <property type="entry name" value="SUBTILASE"/>
    <property type="match status" value="1"/>
</dbReference>
<dbReference type="InterPro" id="IPR000209">
    <property type="entry name" value="Peptidase_S8/S53_dom"/>
</dbReference>
<organism evidence="9 10">
    <name type="scientific">Micromonospora sonneratiae</name>
    <dbReference type="NCBI Taxonomy" id="1184706"/>
    <lineage>
        <taxon>Bacteria</taxon>
        <taxon>Bacillati</taxon>
        <taxon>Actinomycetota</taxon>
        <taxon>Actinomycetes</taxon>
        <taxon>Micromonosporales</taxon>
        <taxon>Micromonosporaceae</taxon>
        <taxon>Micromonospora</taxon>
    </lineage>
</organism>
<dbReference type="Gene3D" id="3.30.70.80">
    <property type="entry name" value="Peptidase S8 propeptide/proteinase inhibitor I9"/>
    <property type="match status" value="1"/>
</dbReference>
<dbReference type="PROSITE" id="PS00136">
    <property type="entry name" value="SUBTILASE_ASP"/>
    <property type="match status" value="1"/>
</dbReference>
<dbReference type="Pfam" id="PF00082">
    <property type="entry name" value="Peptidase_S8"/>
    <property type="match status" value="1"/>
</dbReference>
<feature type="domain" description="Peptidase S8/S53" evidence="7">
    <location>
        <begin position="159"/>
        <end position="389"/>
    </location>
</feature>
<dbReference type="EMBL" id="JBHTMP010000003">
    <property type="protein sequence ID" value="MFD1320206.1"/>
    <property type="molecule type" value="Genomic_DNA"/>
</dbReference>
<comment type="caution">
    <text evidence="9">The sequence shown here is derived from an EMBL/GenBank/DDBJ whole genome shotgun (WGS) entry which is preliminary data.</text>
</comment>
<feature type="active site" description="Charge relay system" evidence="5">
    <location>
        <position position="201"/>
    </location>
</feature>
<dbReference type="InterPro" id="IPR010259">
    <property type="entry name" value="S8pro/Inhibitor_I9"/>
</dbReference>
<keyword evidence="3 5" id="KW-0378">Hydrolase</keyword>
<dbReference type="PANTHER" id="PTHR43806">
    <property type="entry name" value="PEPTIDASE S8"/>
    <property type="match status" value="1"/>
</dbReference>
<evidence type="ECO:0000256" key="3">
    <source>
        <dbReference type="ARBA" id="ARBA00022801"/>
    </source>
</evidence>
<dbReference type="InterPro" id="IPR034193">
    <property type="entry name" value="PCSK9_ProteinaseK-like"/>
</dbReference>
<evidence type="ECO:0000259" key="8">
    <source>
        <dbReference type="Pfam" id="PF05922"/>
    </source>
</evidence>
<feature type="chain" id="PRO_5046400830" evidence="6">
    <location>
        <begin position="29"/>
        <end position="411"/>
    </location>
</feature>
<dbReference type="SUPFAM" id="SSF52743">
    <property type="entry name" value="Subtilisin-like"/>
    <property type="match status" value="1"/>
</dbReference>
<accession>A0ABW3Y743</accession>
<dbReference type="InterPro" id="IPR023827">
    <property type="entry name" value="Peptidase_S8_Asp-AS"/>
</dbReference>